<sequence length="356" mass="39135">MTRWRLILIILFASWLLPLPQTLPQPLPEAWAALPTLEAPPVPLAYSLQEFRQAVRSGGPGKDGIPSIDRPRFQSVAAAEAQLAPGDRIIGLYLDGEARAYPQRILVWHEIVNDSVAGRPLSITYCPLTGSALGFHRGAAELGVSGRLVNSNLVMYDRTTGSEIPQMLGVAIDGPLAGQGLEELRVVWTTWEAWRARHPDTRVLSQETGHVRNYRRDPYGGYAPRRGYYRPQSGRLFPVMAESRRLPPKASVLGFRTRQGAAAVTREALRREAVIELALGDSHYTVIRDAGLATGWVFHNPGRVAIRVDELTFGPAGVSGGGTEALEPIHAFEAMWFAWAAFYPDTRLYGAPEDAP</sequence>
<protein>
    <submittedName>
        <fullName evidence="1">DUF3179 domain-containing protein</fullName>
    </submittedName>
</protein>
<proteinExistence type="predicted"/>
<reference evidence="2" key="1">
    <citation type="submission" date="2023-07" db="EMBL/GenBank/DDBJ databases">
        <title>Substrates and metabolic shifts associated with increased methane emissions in unrestored hypersaline salterns.</title>
        <authorList>
            <person name="Bueno De Mesquita C.P."/>
            <person name="Tringe S.G."/>
        </authorList>
    </citation>
    <scope>NUCLEOTIDE SEQUENCE [LARGE SCALE GENOMIC DNA]</scope>
    <source>
        <strain evidence="2">I4</strain>
    </source>
</reference>
<organism evidence="1 2">
    <name type="scientific">Halomonas saccharevitans</name>
    <dbReference type="NCBI Taxonomy" id="416872"/>
    <lineage>
        <taxon>Bacteria</taxon>
        <taxon>Pseudomonadati</taxon>
        <taxon>Pseudomonadota</taxon>
        <taxon>Gammaproteobacteria</taxon>
        <taxon>Oceanospirillales</taxon>
        <taxon>Halomonadaceae</taxon>
        <taxon>Halomonas</taxon>
    </lineage>
</organism>
<comment type="caution">
    <text evidence="1">The sequence shown here is derived from an EMBL/GenBank/DDBJ whole genome shotgun (WGS) entry which is preliminary data.</text>
</comment>
<name>A0ABU3NEP2_9GAMM</name>
<evidence type="ECO:0000313" key="2">
    <source>
        <dbReference type="Proteomes" id="UP001255917"/>
    </source>
</evidence>
<dbReference type="Pfam" id="PF11376">
    <property type="entry name" value="DUF3179"/>
    <property type="match status" value="1"/>
</dbReference>
<gene>
    <name evidence="1" type="ORF">RSO68_09255</name>
</gene>
<keyword evidence="2" id="KW-1185">Reference proteome</keyword>
<dbReference type="RefSeq" id="WP_315586383.1">
    <property type="nucleotide sequence ID" value="NZ_JAVXUR010000003.1"/>
</dbReference>
<dbReference type="InterPro" id="IPR021516">
    <property type="entry name" value="DUF3179"/>
</dbReference>
<accession>A0ABU3NEP2</accession>
<dbReference type="Proteomes" id="UP001255917">
    <property type="component" value="Unassembled WGS sequence"/>
</dbReference>
<evidence type="ECO:0000313" key="1">
    <source>
        <dbReference type="EMBL" id="MDT8879658.1"/>
    </source>
</evidence>
<dbReference type="EMBL" id="JAVXUR010000003">
    <property type="protein sequence ID" value="MDT8879658.1"/>
    <property type="molecule type" value="Genomic_DNA"/>
</dbReference>